<keyword evidence="4" id="KW-1185">Reference proteome</keyword>
<evidence type="ECO:0000313" key="3">
    <source>
        <dbReference type="EMBL" id="KAK1933001.1"/>
    </source>
</evidence>
<evidence type="ECO:0008006" key="5">
    <source>
        <dbReference type="Google" id="ProtNLM"/>
    </source>
</evidence>
<gene>
    <name evidence="3" type="ORF">X943_001792</name>
</gene>
<dbReference type="Proteomes" id="UP001195914">
    <property type="component" value="Unassembled WGS sequence"/>
</dbReference>
<evidence type="ECO:0000256" key="1">
    <source>
        <dbReference type="PROSITE-ProRule" id="PRU00117"/>
    </source>
</evidence>
<organism evidence="3 4">
    <name type="scientific">Babesia divergens</name>
    <dbReference type="NCBI Taxonomy" id="32595"/>
    <lineage>
        <taxon>Eukaryota</taxon>
        <taxon>Sar</taxon>
        <taxon>Alveolata</taxon>
        <taxon>Apicomplexa</taxon>
        <taxon>Aconoidasida</taxon>
        <taxon>Piroplasmida</taxon>
        <taxon>Babesiidae</taxon>
        <taxon>Babesia</taxon>
    </lineage>
</organism>
<feature type="compositionally biased region" description="Acidic residues" evidence="2">
    <location>
        <begin position="378"/>
        <end position="406"/>
    </location>
</feature>
<sequence length="510" mass="55858">MIGAEQLHSSMDDKFTQLQDDLRFRRSVPVNGNKTQVGSSTEYSWQRDILGIPRPTNKNNETELFWGYGQSTECNLRPTSMDSNKSSFALYDYFTRRTADDCRTGSPLQGQYPTFYEGYYGIANGVSPEVSAKAPLEESKRFGAESVRKSVVPQDEQRLAGSKKGATVFLKILATQLVSGTIIGRGGKGLNWFRRKSKVDDIMLSMPWELYPKTDYRTLFLKGSTKAIVKATCIIADLMLSKYTAQYSTTVVESDRMLVLVVLPLFFRSAMERIKDICNPALISITLFHSSSEHQEIVAVLKGVKSQVKELVATIANSIAKTLDPKDYCHVSYPGPDGINPKFMPKAKALPEESRDCATPQGEDRKSSKDAENKPEGSPEECDTPDETTQDTSVDADTDAETEELQSADAGENMKRLEGMFGSDLSNIGRSLNLSTAAAIAEANVSIKNYEVTINITAPESKVNDALSITSRSHCYVTTAPSDKPGSVVLSLSGAFSEVAAVSSLILSVI</sequence>
<reference evidence="3" key="1">
    <citation type="journal article" date="2014" name="Nucleic Acids Res.">
        <title>The evolutionary dynamics of variant antigen genes in Babesia reveal a history of genomic innovation underlying host-parasite interaction.</title>
        <authorList>
            <person name="Jackson A.P."/>
            <person name="Otto T.D."/>
            <person name="Darby A."/>
            <person name="Ramaprasad A."/>
            <person name="Xia D."/>
            <person name="Echaide I.E."/>
            <person name="Farber M."/>
            <person name="Gahlot S."/>
            <person name="Gamble J."/>
            <person name="Gupta D."/>
            <person name="Gupta Y."/>
            <person name="Jackson L."/>
            <person name="Malandrin L."/>
            <person name="Malas T.B."/>
            <person name="Moussa E."/>
            <person name="Nair M."/>
            <person name="Reid A.J."/>
            <person name="Sanders M."/>
            <person name="Sharma J."/>
            <person name="Tracey A."/>
            <person name="Quail M.A."/>
            <person name="Weir W."/>
            <person name="Wastling J.M."/>
            <person name="Hall N."/>
            <person name="Willadsen P."/>
            <person name="Lingelbach K."/>
            <person name="Shiels B."/>
            <person name="Tait A."/>
            <person name="Berriman M."/>
            <person name="Allred D.R."/>
            <person name="Pain A."/>
        </authorList>
    </citation>
    <scope>NUCLEOTIDE SEQUENCE</scope>
    <source>
        <strain evidence="3">1802A</strain>
    </source>
</reference>
<keyword evidence="1" id="KW-0694">RNA-binding</keyword>
<comment type="caution">
    <text evidence="3">The sequence shown here is derived from an EMBL/GenBank/DDBJ whole genome shotgun (WGS) entry which is preliminary data.</text>
</comment>
<dbReference type="GO" id="GO:0003723">
    <property type="term" value="F:RNA binding"/>
    <property type="evidence" value="ECO:0007669"/>
    <property type="project" value="UniProtKB-UniRule"/>
</dbReference>
<name>A0AAD9G6Z6_BABDI</name>
<dbReference type="SUPFAM" id="SSF54791">
    <property type="entry name" value="Eukaryotic type KH-domain (KH-domain type I)"/>
    <property type="match status" value="1"/>
</dbReference>
<dbReference type="AlphaFoldDB" id="A0AAD9G6Z6"/>
<protein>
    <recommendedName>
        <fullName evidence="5">K Homology domain-containing protein</fullName>
    </recommendedName>
</protein>
<accession>A0AAD9G6Z6</accession>
<reference evidence="3" key="2">
    <citation type="submission" date="2021-05" db="EMBL/GenBank/DDBJ databases">
        <authorList>
            <person name="Pain A."/>
        </authorList>
    </citation>
    <scope>NUCLEOTIDE SEQUENCE</scope>
    <source>
        <strain evidence="3">1802A</strain>
    </source>
</reference>
<dbReference type="EMBL" id="JAHBMH010000073">
    <property type="protein sequence ID" value="KAK1933001.1"/>
    <property type="molecule type" value="Genomic_DNA"/>
</dbReference>
<evidence type="ECO:0000313" key="4">
    <source>
        <dbReference type="Proteomes" id="UP001195914"/>
    </source>
</evidence>
<dbReference type="PROSITE" id="PS50084">
    <property type="entry name" value="KH_TYPE_1"/>
    <property type="match status" value="1"/>
</dbReference>
<feature type="compositionally biased region" description="Basic and acidic residues" evidence="2">
    <location>
        <begin position="349"/>
        <end position="377"/>
    </location>
</feature>
<dbReference type="InterPro" id="IPR036612">
    <property type="entry name" value="KH_dom_type_1_sf"/>
</dbReference>
<proteinExistence type="predicted"/>
<evidence type="ECO:0000256" key="2">
    <source>
        <dbReference type="SAM" id="MobiDB-lite"/>
    </source>
</evidence>
<feature type="region of interest" description="Disordered" evidence="2">
    <location>
        <begin position="340"/>
        <end position="414"/>
    </location>
</feature>